<dbReference type="GO" id="GO:0032259">
    <property type="term" value="P:methylation"/>
    <property type="evidence" value="ECO:0007669"/>
    <property type="project" value="UniProtKB-KW"/>
</dbReference>
<dbReference type="InterPro" id="IPR003265">
    <property type="entry name" value="HhH-GPD_domain"/>
</dbReference>
<keyword evidence="10" id="KW-0238">DNA-binding</keyword>
<evidence type="ECO:0000256" key="12">
    <source>
        <dbReference type="ARBA" id="ARBA00023163"/>
    </source>
</evidence>
<dbReference type="InterPro" id="IPR037046">
    <property type="entry name" value="AlkA_N_sf"/>
</dbReference>
<evidence type="ECO:0000259" key="14">
    <source>
        <dbReference type="PROSITE" id="PS01124"/>
    </source>
</evidence>
<dbReference type="EC" id="3.2.2.21" evidence="3"/>
<keyword evidence="5" id="KW-0808">Transferase</keyword>
<dbReference type="OrthoDB" id="9811249at2"/>
<evidence type="ECO:0000256" key="4">
    <source>
        <dbReference type="ARBA" id="ARBA00022603"/>
    </source>
</evidence>
<dbReference type="GO" id="GO:0032131">
    <property type="term" value="F:alkylated DNA binding"/>
    <property type="evidence" value="ECO:0007669"/>
    <property type="project" value="TreeGrafter"/>
</dbReference>
<gene>
    <name evidence="15" type="ORF">EUB48_14825</name>
</gene>
<dbReference type="InterPro" id="IPR018062">
    <property type="entry name" value="HTH_AraC-typ_CS"/>
</dbReference>
<dbReference type="CDD" id="cd00056">
    <property type="entry name" value="ENDO3c"/>
    <property type="match status" value="1"/>
</dbReference>
<dbReference type="GO" id="GO:0003700">
    <property type="term" value="F:DNA-binding transcription factor activity"/>
    <property type="evidence" value="ECO:0007669"/>
    <property type="project" value="InterPro"/>
</dbReference>
<dbReference type="GO" id="GO:0008168">
    <property type="term" value="F:methyltransferase activity"/>
    <property type="evidence" value="ECO:0007669"/>
    <property type="project" value="UniProtKB-KW"/>
</dbReference>
<dbReference type="KEGG" id="rhf:EUB48_14825"/>
<name>A0A515DDD7_9BURK</name>
<dbReference type="Gene3D" id="1.10.1670.10">
    <property type="entry name" value="Helix-hairpin-Helix base-excision DNA repair enzymes (C-terminal)"/>
    <property type="match status" value="1"/>
</dbReference>
<feature type="domain" description="HTH araC/xylS-type" evidence="14">
    <location>
        <begin position="142"/>
        <end position="225"/>
    </location>
</feature>
<keyword evidence="4" id="KW-0489">Methyltransferase</keyword>
<dbReference type="GO" id="GO:0043916">
    <property type="term" value="F:DNA-7-methylguanine glycosylase activity"/>
    <property type="evidence" value="ECO:0007669"/>
    <property type="project" value="TreeGrafter"/>
</dbReference>
<dbReference type="PANTHER" id="PTHR43003">
    <property type="entry name" value="DNA-3-METHYLADENINE GLYCOSYLASE"/>
    <property type="match status" value="1"/>
</dbReference>
<evidence type="ECO:0000256" key="3">
    <source>
        <dbReference type="ARBA" id="ARBA00012000"/>
    </source>
</evidence>
<keyword evidence="16" id="KW-1185">Reference proteome</keyword>
<dbReference type="Pfam" id="PF02805">
    <property type="entry name" value="Ada_Zn_binding"/>
    <property type="match status" value="1"/>
</dbReference>
<organism evidence="15 16">
    <name type="scientific">Rhodoferax sediminis</name>
    <dbReference type="NCBI Taxonomy" id="2509614"/>
    <lineage>
        <taxon>Bacteria</taxon>
        <taxon>Pseudomonadati</taxon>
        <taxon>Pseudomonadota</taxon>
        <taxon>Betaproteobacteria</taxon>
        <taxon>Burkholderiales</taxon>
        <taxon>Comamonadaceae</taxon>
        <taxon>Rhodoferax</taxon>
    </lineage>
</organism>
<dbReference type="InterPro" id="IPR035451">
    <property type="entry name" value="Ada-like_dom_sf"/>
</dbReference>
<dbReference type="PROSITE" id="PS00041">
    <property type="entry name" value="HTH_ARAC_FAMILY_1"/>
    <property type="match status" value="1"/>
</dbReference>
<dbReference type="Gene3D" id="1.10.10.60">
    <property type="entry name" value="Homeodomain-like"/>
    <property type="match status" value="2"/>
</dbReference>
<dbReference type="GO" id="GO:0032993">
    <property type="term" value="C:protein-DNA complex"/>
    <property type="evidence" value="ECO:0007669"/>
    <property type="project" value="TreeGrafter"/>
</dbReference>
<dbReference type="GO" id="GO:0005737">
    <property type="term" value="C:cytoplasm"/>
    <property type="evidence" value="ECO:0007669"/>
    <property type="project" value="TreeGrafter"/>
</dbReference>
<evidence type="ECO:0000256" key="11">
    <source>
        <dbReference type="ARBA" id="ARBA00023159"/>
    </source>
</evidence>
<evidence type="ECO:0000256" key="8">
    <source>
        <dbReference type="ARBA" id="ARBA00022833"/>
    </source>
</evidence>
<keyword evidence="13" id="KW-0234">DNA repair</keyword>
<sequence length="550" mass="59665">MRTLDATRTDDARYLALKARDARFDGSFFTGVTSTGIYCRPVCGVKTPRRENCRFFSHAAQAESAGFRPCLRCRPELAPNSIAWSIQDASYILAHQAARLLDEPETWESSAPTRVASRTALPLEGAHFTLGRPGGETPASPSMEQLARRLGVSDRHVRRIFEAQFGVSPVQYLQTRRLLTAKQLLADTDLPITQVALISGFGSVRRFNAAFVAHYKLNPTQLRRAGAAPAGPGISVRLGYRPPYDIDAMLAFFGKRQLGAIEFVATSQDHPRAGMTFCLESGGRTHAGWLVAEFDGAHHQVILRVSDSLRDVLPQVIRRARAAFDLDADPLAINSVLNPRFPQGDGLRVPGTLDGYELAVRAVLGQQITVAAARTLGTRLVEKFGAPMQTPFPELTRLFPAPAVLAQVGGDALGQLGIVRQRQAAIVAIARAVAEKRLQLHGGADVGATIAALKELPGIGDWTAQYIAMRALRWPDAFPAGDVALQKALGVLEPKNPLRAAREAEAASTAWKPWRSYAVIRAWATLPEPVKKPTTTKKIAISPCNTRATA</sequence>
<dbReference type="InterPro" id="IPR051912">
    <property type="entry name" value="Alkylbase_DNA_Glycosylase/TA"/>
</dbReference>
<evidence type="ECO:0000256" key="5">
    <source>
        <dbReference type="ARBA" id="ARBA00022679"/>
    </source>
</evidence>
<dbReference type="Pfam" id="PF12833">
    <property type="entry name" value="HTH_18"/>
    <property type="match status" value="1"/>
</dbReference>
<dbReference type="InterPro" id="IPR023170">
    <property type="entry name" value="HhH_base_excis_C"/>
</dbReference>
<dbReference type="Pfam" id="PF00730">
    <property type="entry name" value="HhH-GPD"/>
    <property type="match status" value="1"/>
</dbReference>
<comment type="cofactor">
    <cofactor evidence="2">
        <name>Zn(2+)</name>
        <dbReference type="ChEBI" id="CHEBI:29105"/>
    </cofactor>
</comment>
<dbReference type="PROSITE" id="PS01124">
    <property type="entry name" value="HTH_ARAC_FAMILY_2"/>
    <property type="match status" value="1"/>
</dbReference>
<dbReference type="Gene3D" id="1.10.340.30">
    <property type="entry name" value="Hypothetical protein, domain 2"/>
    <property type="match status" value="1"/>
</dbReference>
<evidence type="ECO:0000256" key="10">
    <source>
        <dbReference type="ARBA" id="ARBA00023125"/>
    </source>
</evidence>
<dbReference type="SUPFAM" id="SSF55945">
    <property type="entry name" value="TATA-box binding protein-like"/>
    <property type="match status" value="1"/>
</dbReference>
<protein>
    <recommendedName>
        <fullName evidence="3">DNA-3-methyladenine glycosylase II</fullName>
        <ecNumber evidence="3">3.2.2.21</ecNumber>
    </recommendedName>
</protein>
<keyword evidence="9" id="KW-0805">Transcription regulation</keyword>
<dbReference type="SUPFAM" id="SSF57884">
    <property type="entry name" value="Ada DNA repair protein, N-terminal domain (N-Ada 10)"/>
    <property type="match status" value="1"/>
</dbReference>
<comment type="catalytic activity">
    <reaction evidence="1">
        <text>Hydrolysis of alkylated DNA, releasing 3-methyladenine, 3-methylguanine, 7-methylguanine and 7-methyladenine.</text>
        <dbReference type="EC" id="3.2.2.21"/>
    </reaction>
</comment>
<dbReference type="SMART" id="SM00478">
    <property type="entry name" value="ENDO3c"/>
    <property type="match status" value="1"/>
</dbReference>
<keyword evidence="8" id="KW-0862">Zinc</keyword>
<dbReference type="Pfam" id="PF06029">
    <property type="entry name" value="AlkA_N"/>
    <property type="match status" value="1"/>
</dbReference>
<dbReference type="GO" id="GO:0008270">
    <property type="term" value="F:zinc ion binding"/>
    <property type="evidence" value="ECO:0007669"/>
    <property type="project" value="InterPro"/>
</dbReference>
<dbReference type="InterPro" id="IPR009057">
    <property type="entry name" value="Homeodomain-like_sf"/>
</dbReference>
<dbReference type="InterPro" id="IPR011257">
    <property type="entry name" value="DNA_glycosylase"/>
</dbReference>
<evidence type="ECO:0000313" key="15">
    <source>
        <dbReference type="EMBL" id="QDL38423.1"/>
    </source>
</evidence>
<keyword evidence="12" id="KW-0804">Transcription</keyword>
<evidence type="ECO:0000256" key="6">
    <source>
        <dbReference type="ARBA" id="ARBA00022723"/>
    </source>
</evidence>
<dbReference type="EMBL" id="CP035503">
    <property type="protein sequence ID" value="QDL38423.1"/>
    <property type="molecule type" value="Genomic_DNA"/>
</dbReference>
<evidence type="ECO:0000256" key="7">
    <source>
        <dbReference type="ARBA" id="ARBA00022763"/>
    </source>
</evidence>
<dbReference type="Gene3D" id="3.30.310.20">
    <property type="entry name" value="DNA-3-methyladenine glycosylase AlkA, N-terminal domain"/>
    <property type="match status" value="1"/>
</dbReference>
<dbReference type="InterPro" id="IPR010316">
    <property type="entry name" value="AlkA_N"/>
</dbReference>
<keyword evidence="6" id="KW-0479">Metal-binding</keyword>
<dbReference type="PANTHER" id="PTHR43003:SF13">
    <property type="entry name" value="DNA-3-METHYLADENINE GLYCOSYLASE 2"/>
    <property type="match status" value="1"/>
</dbReference>
<accession>A0A515DDD7</accession>
<dbReference type="InterPro" id="IPR004026">
    <property type="entry name" value="Ada_DNA_repair_Zn-bd"/>
</dbReference>
<dbReference type="SUPFAM" id="SSF46689">
    <property type="entry name" value="Homeodomain-like"/>
    <property type="match status" value="1"/>
</dbReference>
<evidence type="ECO:0000256" key="2">
    <source>
        <dbReference type="ARBA" id="ARBA00001947"/>
    </source>
</evidence>
<reference evidence="15 16" key="1">
    <citation type="submission" date="2019-01" db="EMBL/GenBank/DDBJ databases">
        <title>Genomic insights into a novel species Rhodoferax sp.</title>
        <authorList>
            <person name="Jin L."/>
        </authorList>
    </citation>
    <scope>NUCLEOTIDE SEQUENCE [LARGE SCALE GENOMIC DNA]</scope>
    <source>
        <strain evidence="15 16">CHu59-6-5</strain>
    </source>
</reference>
<dbReference type="GO" id="GO:0006307">
    <property type="term" value="P:DNA alkylation repair"/>
    <property type="evidence" value="ECO:0007669"/>
    <property type="project" value="TreeGrafter"/>
</dbReference>
<dbReference type="SUPFAM" id="SSF48150">
    <property type="entry name" value="DNA-glycosylase"/>
    <property type="match status" value="1"/>
</dbReference>
<dbReference type="SMART" id="SM01009">
    <property type="entry name" value="AlkA_N"/>
    <property type="match status" value="1"/>
</dbReference>
<keyword evidence="11" id="KW-0010">Activator</keyword>
<dbReference type="GO" id="GO:0008725">
    <property type="term" value="F:DNA-3-methyladenine glycosylase activity"/>
    <property type="evidence" value="ECO:0007669"/>
    <property type="project" value="TreeGrafter"/>
</dbReference>
<dbReference type="GO" id="GO:0043565">
    <property type="term" value="F:sequence-specific DNA binding"/>
    <property type="evidence" value="ECO:0007669"/>
    <property type="project" value="InterPro"/>
</dbReference>
<evidence type="ECO:0000256" key="1">
    <source>
        <dbReference type="ARBA" id="ARBA00000086"/>
    </source>
</evidence>
<dbReference type="InterPro" id="IPR018060">
    <property type="entry name" value="HTH_AraC"/>
</dbReference>
<evidence type="ECO:0000256" key="9">
    <source>
        <dbReference type="ARBA" id="ARBA00023015"/>
    </source>
</evidence>
<dbReference type="GO" id="GO:0006285">
    <property type="term" value="P:base-excision repair, AP site formation"/>
    <property type="evidence" value="ECO:0007669"/>
    <property type="project" value="TreeGrafter"/>
</dbReference>
<evidence type="ECO:0000313" key="16">
    <source>
        <dbReference type="Proteomes" id="UP000316798"/>
    </source>
</evidence>
<dbReference type="SMART" id="SM00342">
    <property type="entry name" value="HTH_ARAC"/>
    <property type="match status" value="1"/>
</dbReference>
<dbReference type="RefSeq" id="WP_142819869.1">
    <property type="nucleotide sequence ID" value="NZ_CP035503.1"/>
</dbReference>
<dbReference type="AlphaFoldDB" id="A0A515DDD7"/>
<proteinExistence type="predicted"/>
<dbReference type="Proteomes" id="UP000316798">
    <property type="component" value="Chromosome"/>
</dbReference>
<keyword evidence="7" id="KW-0227">DNA damage</keyword>
<dbReference type="Gene3D" id="3.40.10.10">
    <property type="entry name" value="DNA Methylphosphotriester Repair Domain"/>
    <property type="match status" value="1"/>
</dbReference>
<evidence type="ECO:0000256" key="13">
    <source>
        <dbReference type="ARBA" id="ARBA00023204"/>
    </source>
</evidence>